<sequence>MKDYFKPKTWLITILTWVIALGLSSAVVYYEFYSKQNIKKASATVGDNVGGWAWNEKLGWISFNSTDCDKNSNGYVDTNIITNGCNGSDDSSTPVQNYGVKIDLTTGDFSGYAWSSSAGWISFNRRTCAGESDTGAYCTTNSDCSSKSCRLDGPGAAGAPLSAPFDLPASLKYNAIYDFSAKTVTGWAKILTSGDNGWISFNRKTCMGGSDAGEYCVVNGDCSSNNCSLSGPGGYPLTIDPVSGEFSGWAWNAGSLSGEGIGWISFNCLNESPACSGTNYKVVANINRPPTVSGLTAPNWNYVQASANALRANLQFDFIDPDTGSSGSAYQVIVTKADNTLVLDTGKCTGYNTPTANCKFDNSICLANGATGCINAGNCTCQYPLAGELSYGKGYKWSVKVWDNFDAASVLTAYATNPDTDNDDGVVPTFTTYKHEFPAPGASYFPSIPSRGEEVKLMGAGSRRFFSGAPDTPVDCQDDTCDWLWTAPDAVIADTTASSTTIIFNNAGINTVTLRVTDNSDTGDTSYYSAISIPVNVNAKLPKWKEVKPE</sequence>
<name>A0A1F5SZF3_9BACT</name>
<dbReference type="Gene3D" id="2.60.40.10">
    <property type="entry name" value="Immunoglobulins"/>
    <property type="match status" value="2"/>
</dbReference>
<dbReference type="Proteomes" id="UP000176915">
    <property type="component" value="Unassembled WGS sequence"/>
</dbReference>
<evidence type="ECO:0008006" key="3">
    <source>
        <dbReference type="Google" id="ProtNLM"/>
    </source>
</evidence>
<organism evidence="1 2">
    <name type="scientific">Candidatus Falkowbacteria bacterium RIFCSPLOWO2_12_FULL_45_13</name>
    <dbReference type="NCBI Taxonomy" id="1797991"/>
    <lineage>
        <taxon>Bacteria</taxon>
        <taxon>Candidatus Falkowiibacteriota</taxon>
    </lineage>
</organism>
<comment type="caution">
    <text evidence="1">The sequence shown here is derived from an EMBL/GenBank/DDBJ whole genome shotgun (WGS) entry which is preliminary data.</text>
</comment>
<dbReference type="AlphaFoldDB" id="A0A1F5SZF3"/>
<dbReference type="InterPro" id="IPR013783">
    <property type="entry name" value="Ig-like_fold"/>
</dbReference>
<dbReference type="SUPFAM" id="SSF49299">
    <property type="entry name" value="PKD domain"/>
    <property type="match status" value="1"/>
</dbReference>
<gene>
    <name evidence="1" type="ORF">A3H09_01265</name>
</gene>
<evidence type="ECO:0000313" key="2">
    <source>
        <dbReference type="Proteomes" id="UP000176915"/>
    </source>
</evidence>
<proteinExistence type="predicted"/>
<evidence type="ECO:0000313" key="1">
    <source>
        <dbReference type="EMBL" id="OGF32049.1"/>
    </source>
</evidence>
<protein>
    <recommendedName>
        <fullName evidence="3">PKD domain-containing protein</fullName>
    </recommendedName>
</protein>
<dbReference type="InterPro" id="IPR035986">
    <property type="entry name" value="PKD_dom_sf"/>
</dbReference>
<accession>A0A1F5SZF3</accession>
<reference evidence="1 2" key="1">
    <citation type="journal article" date="2016" name="Nat. Commun.">
        <title>Thousands of microbial genomes shed light on interconnected biogeochemical processes in an aquifer system.</title>
        <authorList>
            <person name="Anantharaman K."/>
            <person name="Brown C.T."/>
            <person name="Hug L.A."/>
            <person name="Sharon I."/>
            <person name="Castelle C.J."/>
            <person name="Probst A.J."/>
            <person name="Thomas B.C."/>
            <person name="Singh A."/>
            <person name="Wilkins M.J."/>
            <person name="Karaoz U."/>
            <person name="Brodie E.L."/>
            <person name="Williams K.H."/>
            <person name="Hubbard S.S."/>
            <person name="Banfield J.F."/>
        </authorList>
    </citation>
    <scope>NUCLEOTIDE SEQUENCE [LARGE SCALE GENOMIC DNA]</scope>
</reference>
<dbReference type="EMBL" id="MFFY01000008">
    <property type="protein sequence ID" value="OGF32049.1"/>
    <property type="molecule type" value="Genomic_DNA"/>
</dbReference>